<feature type="compositionally biased region" description="Basic and acidic residues" evidence="2">
    <location>
        <begin position="232"/>
        <end position="241"/>
    </location>
</feature>
<feature type="compositionally biased region" description="Low complexity" evidence="2">
    <location>
        <begin position="183"/>
        <end position="215"/>
    </location>
</feature>
<keyword evidence="3" id="KW-1133">Transmembrane helix</keyword>
<keyword evidence="3" id="KW-0812">Transmembrane</keyword>
<feature type="compositionally biased region" description="Acidic residues" evidence="2">
    <location>
        <begin position="268"/>
        <end position="277"/>
    </location>
</feature>
<feature type="transmembrane region" description="Helical" evidence="3">
    <location>
        <begin position="577"/>
        <end position="599"/>
    </location>
</feature>
<feature type="compositionally biased region" description="Low complexity" evidence="2">
    <location>
        <begin position="84"/>
        <end position="108"/>
    </location>
</feature>
<dbReference type="OrthoDB" id="4641821at2"/>
<dbReference type="Proteomes" id="UP000220340">
    <property type="component" value="Unassembled WGS sequence"/>
</dbReference>
<evidence type="ECO:0000256" key="3">
    <source>
        <dbReference type="SAM" id="Phobius"/>
    </source>
</evidence>
<keyword evidence="1" id="KW-0175">Coiled coil</keyword>
<dbReference type="STRING" id="1801.BRW64_02625"/>
<feature type="compositionally biased region" description="Low complexity" evidence="2">
    <location>
        <begin position="155"/>
        <end position="169"/>
    </location>
</feature>
<accession>A0A1Q4HLU4</accession>
<feature type="compositionally biased region" description="Pro residues" evidence="2">
    <location>
        <begin position="123"/>
        <end position="138"/>
    </location>
</feature>
<gene>
    <name evidence="4" type="ORF">CRI78_11465</name>
</gene>
<name>A0A1Q4HLU4_9MYCO</name>
<proteinExistence type="predicted"/>
<feature type="compositionally biased region" description="Basic and acidic residues" evidence="2">
    <location>
        <begin position="66"/>
        <end position="77"/>
    </location>
</feature>
<evidence type="ECO:0000256" key="1">
    <source>
        <dbReference type="SAM" id="Coils"/>
    </source>
</evidence>
<feature type="compositionally biased region" description="Basic and acidic residues" evidence="2">
    <location>
        <begin position="172"/>
        <end position="182"/>
    </location>
</feature>
<sequence>MGAAREEFLRRSMVAGVASGVVMSLTALTVGVAPAVAEPDVVETTTVQAPAPSRGSESGGGQGRSGQDRGGRDEAPKAPKVTSAAPEATQEAPAAPPQTQAPVVTVVPDPEPAPVPAQTQAPAPEPVAPRPKPAPEPEPQAEAPASTTERPSTRVTTSPSAPAAEPAAPVEDESKAVERETSTPDTTTPDTTTPDTTTAPTTTALTTTTGAPAADAPREEVPKPSASEETSTEERVSEKADPAGTPEADTPEADRPETDTAEPAATDDASESAEATEVEPVARVIETLKPQVLEAPVEDVVLAGNTKPIEAKPEPAKVEELAQLSSLIGISKDEDRLREERRDLREDQRQLREDQRRLREDQRELRAEQRDLDRRVRQWSSDWVQYDEFYRPMIVNPYRDPVRIVYEYENRPRTVVIPPLQRMVMYVADLAAYSFTAVVLNAVNTAVSVAVGSFFGGGFIPTIGALAPPPPPPLWRYDNVPVQVRYSDAVYEPFRVQRIVDVGDDARYGERRVLLDGVTPVWGVWKQNAGGERQFEVHRTQQYPGLDTPREAPLPGDYRLRLASEEAPAGADRSQTYLITAAIACAVLSLGAVGAAGLLGRRRQI</sequence>
<evidence type="ECO:0000313" key="4">
    <source>
        <dbReference type="EMBL" id="PEG54490.1"/>
    </source>
</evidence>
<dbReference type="EMBL" id="PDCR01000012">
    <property type="protein sequence ID" value="PEG54490.1"/>
    <property type="molecule type" value="Genomic_DNA"/>
</dbReference>
<dbReference type="AlphaFoldDB" id="A0A1Q4HLU4"/>
<comment type="caution">
    <text evidence="4">The sequence shown here is derived from an EMBL/GenBank/DDBJ whole genome shotgun (WGS) entry which is preliminary data.</text>
</comment>
<keyword evidence="5" id="KW-1185">Reference proteome</keyword>
<evidence type="ECO:0000313" key="5">
    <source>
        <dbReference type="Proteomes" id="UP000220340"/>
    </source>
</evidence>
<feature type="region of interest" description="Disordered" evidence="2">
    <location>
        <begin position="43"/>
        <end position="282"/>
    </location>
</feature>
<reference evidence="4 5" key="1">
    <citation type="submission" date="2017-10" db="EMBL/GenBank/DDBJ databases">
        <title>The new phylogeny of genus Mycobacterium.</title>
        <authorList>
            <person name="Tortoli E."/>
            <person name="Trovato A."/>
            <person name="Cirillo D.M."/>
        </authorList>
    </citation>
    <scope>NUCLEOTIDE SEQUENCE [LARGE SCALE GENOMIC DNA]</scope>
    <source>
        <strain evidence="4 5">IP141170001</strain>
    </source>
</reference>
<dbReference type="RefSeq" id="WP_073853912.1">
    <property type="nucleotide sequence ID" value="NZ_BAAATC010000018.1"/>
</dbReference>
<organism evidence="4 5">
    <name type="scientific">Mycolicibacterium diernhoferi</name>
    <dbReference type="NCBI Taxonomy" id="1801"/>
    <lineage>
        <taxon>Bacteria</taxon>
        <taxon>Bacillati</taxon>
        <taxon>Actinomycetota</taxon>
        <taxon>Actinomycetes</taxon>
        <taxon>Mycobacteriales</taxon>
        <taxon>Mycobacteriaceae</taxon>
        <taxon>Mycolicibacterium</taxon>
    </lineage>
</organism>
<protein>
    <submittedName>
        <fullName evidence="4">Uncharacterized protein</fullName>
    </submittedName>
</protein>
<evidence type="ECO:0000256" key="2">
    <source>
        <dbReference type="SAM" id="MobiDB-lite"/>
    </source>
</evidence>
<feature type="coiled-coil region" evidence="1">
    <location>
        <begin position="330"/>
        <end position="375"/>
    </location>
</feature>
<keyword evidence="3" id="KW-0472">Membrane</keyword>